<dbReference type="PANTHER" id="PTHR37478:SF2">
    <property type="entry name" value="UPF0251 PROTEIN TK0562"/>
    <property type="match status" value="1"/>
</dbReference>
<organism evidence="3 4">
    <name type="scientific">Flexistipes sinusarabici</name>
    <dbReference type="NCBI Taxonomy" id="2352"/>
    <lineage>
        <taxon>Bacteria</taxon>
        <taxon>Pseudomonadati</taxon>
        <taxon>Deferribacterota</taxon>
        <taxon>Deferribacteres</taxon>
        <taxon>Deferribacterales</taxon>
        <taxon>Flexistipitaceae</taxon>
        <taxon>Flexistipes</taxon>
    </lineage>
</organism>
<dbReference type="OMA" id="ECAQKMQ"/>
<dbReference type="PANTHER" id="PTHR37478">
    <property type="match status" value="1"/>
</dbReference>
<dbReference type="SUPFAM" id="SSF88659">
    <property type="entry name" value="Sigma3 and sigma4 domains of RNA polymerase sigma factors"/>
    <property type="match status" value="1"/>
</dbReference>
<evidence type="ECO:0000256" key="2">
    <source>
        <dbReference type="HAMAP-Rule" id="MF_00674"/>
    </source>
</evidence>
<accession>A0A3D5QA40</accession>
<evidence type="ECO:0000256" key="1">
    <source>
        <dbReference type="ARBA" id="ARBA00009350"/>
    </source>
</evidence>
<sequence>MPRQDKIRFVGYDPEVKNFKPSGLPSVKLDKVDLTIDEFEAIRLADYLGYDHENAALLMNISRPTFSRLIVRARHKVADFLVGAKELIIKGGNIEFVTRQQCDKCGLEVLDGNSNKFKHKCK</sequence>
<dbReference type="EMBL" id="DPPF01000054">
    <property type="protein sequence ID" value="HCW92530.1"/>
    <property type="molecule type" value="Genomic_DNA"/>
</dbReference>
<dbReference type="Proteomes" id="UP000262325">
    <property type="component" value="Unassembled WGS sequence"/>
</dbReference>
<evidence type="ECO:0000313" key="3">
    <source>
        <dbReference type="EMBL" id="HCW92530.1"/>
    </source>
</evidence>
<dbReference type="HAMAP" id="MF_00674">
    <property type="entry name" value="UPF0251"/>
    <property type="match status" value="1"/>
</dbReference>
<dbReference type="Pfam" id="PF02001">
    <property type="entry name" value="DUF134"/>
    <property type="match status" value="1"/>
</dbReference>
<proteinExistence type="inferred from homology"/>
<dbReference type="RefSeq" id="WP_013886640.1">
    <property type="nucleotide sequence ID" value="NZ_JAAZVV010000032.1"/>
</dbReference>
<dbReference type="InterPro" id="IPR002852">
    <property type="entry name" value="UPF0251"/>
</dbReference>
<protein>
    <recommendedName>
        <fullName evidence="2">UPF0251 protein DHM44_02495</fullName>
    </recommendedName>
</protein>
<reference evidence="3 4" key="1">
    <citation type="journal article" date="2018" name="Nat. Biotechnol.">
        <title>A standardized bacterial taxonomy based on genome phylogeny substantially revises the tree of life.</title>
        <authorList>
            <person name="Parks D.H."/>
            <person name="Chuvochina M."/>
            <person name="Waite D.W."/>
            <person name="Rinke C."/>
            <person name="Skarshewski A."/>
            <person name="Chaumeil P.A."/>
            <person name="Hugenholtz P."/>
        </authorList>
    </citation>
    <scope>NUCLEOTIDE SEQUENCE [LARGE SCALE GENOMIC DNA]</scope>
    <source>
        <strain evidence="3">UBA8672</strain>
    </source>
</reference>
<evidence type="ECO:0000313" key="4">
    <source>
        <dbReference type="Proteomes" id="UP000262325"/>
    </source>
</evidence>
<comment type="caution">
    <text evidence="3">The sequence shown here is derived from an EMBL/GenBank/DDBJ whole genome shotgun (WGS) entry which is preliminary data.</text>
</comment>
<gene>
    <name evidence="3" type="ORF">DHM44_02495</name>
</gene>
<dbReference type="AlphaFoldDB" id="A0A3D5QA40"/>
<comment type="similarity">
    <text evidence="1 2">Belongs to the UPF0251 family.</text>
</comment>
<dbReference type="InterPro" id="IPR013324">
    <property type="entry name" value="RNA_pol_sigma_r3/r4-like"/>
</dbReference>
<name>A0A3D5QA40_FLESI</name>